<dbReference type="Gene3D" id="1.20.140.70">
    <property type="entry name" value="Oligopeptidase f, N-terminal domain"/>
    <property type="match status" value="1"/>
</dbReference>
<dbReference type="EMBL" id="CP002608">
    <property type="protein sequence ID" value="AEB41932.1"/>
    <property type="molecule type" value="Genomic_DNA"/>
</dbReference>
<evidence type="ECO:0000259" key="8">
    <source>
        <dbReference type="Pfam" id="PF08439"/>
    </source>
</evidence>
<dbReference type="AlphaFoldDB" id="A0AA34RDV7"/>
<comment type="cofactor">
    <cofactor evidence="6">
        <name>Zn(2+)</name>
        <dbReference type="ChEBI" id="CHEBI:29105"/>
    </cofactor>
    <text evidence="6">Binds 1 zinc ion.</text>
</comment>
<sequence length="638" mass="73621">MNIKILSWLFLKNSLIVTFLLLQRADLMAIETQRKHTPQRNEVAQEDCWDLSPLYANRDAWKQDLDLCSSRRDRSPIWPELSPSNYNIENPDSLHSLLTQMFSIERKLDKLYTYAHLLHDQDITNQEAVGDLKSITYLYTLFSEEISWIQPSLIALSQEKIEKILSSPRLKEYRFYLEKIFRLAPHTGTPNEEKILASSYAALETAYKAFSALNDSDIPFGHAQDSQEQSYPLSHALSSLYMQSQDRELRRTTYLAQCQRYHNFRNTFANLLNGKVQAHLFAAKAKNYASCLDAALFGNNIPVSVYTNLINETKKHTHLISQYFSLKKQALKLQDFHFYDVYAPISTVEEKRYTYEEGVDLVCSSLHPLGKEYVEILRNGLLSERWVDRYENQSKRSGAYSSGCYDSFPYILLNYSGTISDVSTITHEAGHSMHSYFSRKAQPFHDSQYPIFLAEIASTFNEMLLMEALLKEDQPKEEKISTLAESLDRIFATLFRQVFFAAFELEIHTAAEKGIPLTEEFLSTTYRNLQHQFYGEIVTFDELSSIEWARIPHFYYNFYVYQYATGIIAALCFAEKVLSQEENALELYMTFLKSGGSDYPLNILKKSGVDMTTAIPMQKAFSFISKQIATLTHLLTLS</sequence>
<gene>
    <name evidence="9" type="primary">pepF</name>
    <name evidence="9" type="ordered locus">G5S_1014</name>
</gene>
<dbReference type="PANTHER" id="PTHR11804:SF84">
    <property type="entry name" value="SACCHAROLYSIN"/>
    <property type="match status" value="1"/>
</dbReference>
<evidence type="ECO:0000256" key="3">
    <source>
        <dbReference type="ARBA" id="ARBA00022801"/>
    </source>
</evidence>
<dbReference type="GO" id="GO:0004222">
    <property type="term" value="F:metalloendopeptidase activity"/>
    <property type="evidence" value="ECO:0007669"/>
    <property type="project" value="UniProtKB-UniRule"/>
</dbReference>
<dbReference type="KEGG" id="cpm:G5S_1014"/>
<dbReference type="GO" id="GO:0006518">
    <property type="term" value="P:peptide metabolic process"/>
    <property type="evidence" value="ECO:0007669"/>
    <property type="project" value="TreeGrafter"/>
</dbReference>
<evidence type="ECO:0000256" key="2">
    <source>
        <dbReference type="ARBA" id="ARBA00022723"/>
    </source>
</evidence>
<organism evidence="9 10">
    <name type="scientific">Chlamydia pecorum (strain ATCC VR-628 / DSM 29919 / E58)</name>
    <name type="common">Chlamydophila pecorum</name>
    <dbReference type="NCBI Taxonomy" id="331635"/>
    <lineage>
        <taxon>Bacteria</taxon>
        <taxon>Pseudomonadati</taxon>
        <taxon>Chlamydiota</taxon>
        <taxon>Chlamydiia</taxon>
        <taxon>Chlamydiales</taxon>
        <taxon>Chlamydiaceae</taxon>
        <taxon>Chlamydia/Chlamydophila group</taxon>
        <taxon>Chlamydia</taxon>
    </lineage>
</organism>
<proteinExistence type="inferred from homology"/>
<dbReference type="InterPro" id="IPR001567">
    <property type="entry name" value="Pept_M3A_M3B_dom"/>
</dbReference>
<evidence type="ECO:0000256" key="6">
    <source>
        <dbReference type="RuleBase" id="RU368091"/>
    </source>
</evidence>
<feature type="domain" description="Peptidase M3A/M3B catalytic" evidence="7">
    <location>
        <begin position="240"/>
        <end position="622"/>
    </location>
</feature>
<dbReference type="PANTHER" id="PTHR11804">
    <property type="entry name" value="PROTEASE M3 THIMET OLIGOPEPTIDASE-RELATED"/>
    <property type="match status" value="1"/>
</dbReference>
<dbReference type="GO" id="GO:0046872">
    <property type="term" value="F:metal ion binding"/>
    <property type="evidence" value="ECO:0007669"/>
    <property type="project" value="UniProtKB-UniRule"/>
</dbReference>
<keyword evidence="10" id="KW-1185">Reference proteome</keyword>
<dbReference type="NCBIfam" id="TIGR00181">
    <property type="entry name" value="pepF"/>
    <property type="match status" value="1"/>
</dbReference>
<keyword evidence="3 6" id="KW-0378">Hydrolase</keyword>
<evidence type="ECO:0000313" key="10">
    <source>
        <dbReference type="Proteomes" id="UP000008305"/>
    </source>
</evidence>
<reference evidence="9 10" key="1">
    <citation type="journal article" date="2011" name="J. Bacteriol.">
        <title>Genome sequence of the obligate intracellular animal pathogen Chlamydia pecorum E58.</title>
        <authorList>
            <person name="Mojica S."/>
            <person name="Huot Creasy H."/>
            <person name="Daugherty S."/>
            <person name="Read T.D."/>
            <person name="Kim T."/>
            <person name="Kaltenboeck B."/>
            <person name="Bavoil P."/>
            <person name="Myers G.S."/>
        </authorList>
    </citation>
    <scope>NUCLEOTIDE SEQUENCE [LARGE SCALE GENOMIC DNA]</scope>
    <source>
        <strain evidence="9 10">E58</strain>
    </source>
</reference>
<evidence type="ECO:0000313" key="9">
    <source>
        <dbReference type="EMBL" id="AEB41932.1"/>
    </source>
</evidence>
<dbReference type="Proteomes" id="UP000008305">
    <property type="component" value="Chromosome"/>
</dbReference>
<dbReference type="Gene3D" id="1.10.287.830">
    <property type="entry name" value="putative peptidase helix hairpin domain like"/>
    <property type="match status" value="1"/>
</dbReference>
<evidence type="ECO:0000256" key="1">
    <source>
        <dbReference type="ARBA" id="ARBA00022670"/>
    </source>
</evidence>
<protein>
    <recommendedName>
        <fullName evidence="6">Oligopeptidase F</fullName>
        <ecNumber evidence="6">3.4.24.-</ecNumber>
    </recommendedName>
</protein>
<dbReference type="Pfam" id="PF08439">
    <property type="entry name" value="Peptidase_M3_N"/>
    <property type="match status" value="1"/>
</dbReference>
<dbReference type="CDD" id="cd09608">
    <property type="entry name" value="M3B_PepF"/>
    <property type="match status" value="1"/>
</dbReference>
<keyword evidence="2 6" id="KW-0479">Metal-binding</keyword>
<accession>A0AA34RDV7</accession>
<dbReference type="GO" id="GO:0006508">
    <property type="term" value="P:proteolysis"/>
    <property type="evidence" value="ECO:0007669"/>
    <property type="project" value="UniProtKB-KW"/>
</dbReference>
<comment type="similarity">
    <text evidence="6">Belongs to the peptidase M3B family.</text>
</comment>
<dbReference type="InterPro" id="IPR013647">
    <property type="entry name" value="OligopepF_N_dom"/>
</dbReference>
<evidence type="ECO:0000256" key="5">
    <source>
        <dbReference type="ARBA" id="ARBA00023049"/>
    </source>
</evidence>
<dbReference type="InterPro" id="IPR004438">
    <property type="entry name" value="Peptidase_M3B"/>
</dbReference>
<dbReference type="InterPro" id="IPR042088">
    <property type="entry name" value="OligoPept_F_C"/>
</dbReference>
<dbReference type="Gene3D" id="1.10.1370.20">
    <property type="entry name" value="Oligoendopeptidase f, C-terminal domain"/>
    <property type="match status" value="1"/>
</dbReference>
<name>A0AA34RDV7_CHLPE</name>
<dbReference type="EC" id="3.4.24.-" evidence="6"/>
<dbReference type="SUPFAM" id="SSF55486">
    <property type="entry name" value="Metalloproteases ('zincins'), catalytic domain"/>
    <property type="match status" value="1"/>
</dbReference>
<dbReference type="Pfam" id="PF01432">
    <property type="entry name" value="Peptidase_M3"/>
    <property type="match status" value="1"/>
</dbReference>
<dbReference type="InterPro" id="IPR045090">
    <property type="entry name" value="Pept_M3A_M3B"/>
</dbReference>
<evidence type="ECO:0000256" key="4">
    <source>
        <dbReference type="ARBA" id="ARBA00022833"/>
    </source>
</evidence>
<feature type="domain" description="Oligopeptidase F N-terminal" evidence="8">
    <location>
        <begin position="153"/>
        <end position="220"/>
    </location>
</feature>
<evidence type="ECO:0000259" key="7">
    <source>
        <dbReference type="Pfam" id="PF01432"/>
    </source>
</evidence>
<keyword evidence="1 6" id="KW-0645">Protease</keyword>
<comment type="function">
    <text evidence="6">Has oligopeptidase activity and degrades a variety of small bioactive peptides.</text>
</comment>
<keyword evidence="5 6" id="KW-0482">Metalloprotease</keyword>
<keyword evidence="4 6" id="KW-0862">Zinc</keyword>